<feature type="chain" id="PRO_5030640531" description="Thioredoxin domain-containing protein" evidence="4">
    <location>
        <begin position="21"/>
        <end position="223"/>
    </location>
</feature>
<dbReference type="GO" id="GO:0006457">
    <property type="term" value="P:protein folding"/>
    <property type="evidence" value="ECO:0007669"/>
    <property type="project" value="TreeGrafter"/>
</dbReference>
<dbReference type="PROSITE" id="PS00194">
    <property type="entry name" value="THIOREDOXIN_1"/>
    <property type="match status" value="1"/>
</dbReference>
<protein>
    <recommendedName>
        <fullName evidence="5">Thioredoxin domain-containing protein</fullName>
    </recommendedName>
</protein>
<dbReference type="CDD" id="cd02961">
    <property type="entry name" value="PDI_a_family"/>
    <property type="match status" value="1"/>
</dbReference>
<evidence type="ECO:0000256" key="3">
    <source>
        <dbReference type="SAM" id="Coils"/>
    </source>
</evidence>
<keyword evidence="2 4" id="KW-0732">Signal</keyword>
<proteinExistence type="inferred from homology"/>
<evidence type="ECO:0000259" key="5">
    <source>
        <dbReference type="PROSITE" id="PS51352"/>
    </source>
</evidence>
<dbReference type="InterPro" id="IPR051063">
    <property type="entry name" value="PDI"/>
</dbReference>
<evidence type="ECO:0000256" key="1">
    <source>
        <dbReference type="ARBA" id="ARBA00006347"/>
    </source>
</evidence>
<gene>
    <name evidence="6" type="ORF">APAL1065_LOCUS14654</name>
</gene>
<reference evidence="6" key="1">
    <citation type="submission" date="2021-01" db="EMBL/GenBank/DDBJ databases">
        <authorList>
            <person name="Corre E."/>
            <person name="Pelletier E."/>
            <person name="Niang G."/>
            <person name="Scheremetjew M."/>
            <person name="Finn R."/>
            <person name="Kale V."/>
            <person name="Holt S."/>
            <person name="Cochrane G."/>
            <person name="Meng A."/>
            <person name="Brown T."/>
            <person name="Cohen L."/>
        </authorList>
    </citation>
    <scope>NUCLEOTIDE SEQUENCE</scope>
    <source>
        <strain evidence="6">CCMP125</strain>
    </source>
</reference>
<dbReference type="InterPro" id="IPR017937">
    <property type="entry name" value="Thioredoxin_CS"/>
</dbReference>
<dbReference type="InterPro" id="IPR013766">
    <property type="entry name" value="Thioredoxin_domain"/>
</dbReference>
<dbReference type="SUPFAM" id="SSF52833">
    <property type="entry name" value="Thioredoxin-like"/>
    <property type="match status" value="1"/>
</dbReference>
<dbReference type="PANTHER" id="PTHR45672">
    <property type="entry name" value="PROTEIN DISULFIDE-ISOMERASE C17H9.14C-RELATED"/>
    <property type="match status" value="1"/>
</dbReference>
<dbReference type="Gene3D" id="3.40.30.10">
    <property type="entry name" value="Glutaredoxin"/>
    <property type="match status" value="1"/>
</dbReference>
<comment type="similarity">
    <text evidence="1">Belongs to the protein disulfide isomerase family.</text>
</comment>
<dbReference type="PRINTS" id="PR00421">
    <property type="entry name" value="THIOREDOXIN"/>
</dbReference>
<dbReference type="EMBL" id="HBHT01021871">
    <property type="protein sequence ID" value="CAD9971649.1"/>
    <property type="molecule type" value="Transcribed_RNA"/>
</dbReference>
<dbReference type="InterPro" id="IPR036249">
    <property type="entry name" value="Thioredoxin-like_sf"/>
</dbReference>
<dbReference type="GO" id="GO:0005783">
    <property type="term" value="C:endoplasmic reticulum"/>
    <property type="evidence" value="ECO:0007669"/>
    <property type="project" value="TreeGrafter"/>
</dbReference>
<feature type="signal peptide" evidence="4">
    <location>
        <begin position="1"/>
        <end position="20"/>
    </location>
</feature>
<dbReference type="PANTHER" id="PTHR45672:SF3">
    <property type="entry name" value="THIOREDOXIN DOMAIN-CONTAINING PROTEIN 5"/>
    <property type="match status" value="1"/>
</dbReference>
<feature type="domain" description="Thioredoxin" evidence="5">
    <location>
        <begin position="12"/>
        <end position="127"/>
    </location>
</feature>
<dbReference type="GO" id="GO:0003756">
    <property type="term" value="F:protein disulfide isomerase activity"/>
    <property type="evidence" value="ECO:0007669"/>
    <property type="project" value="TreeGrafter"/>
</dbReference>
<evidence type="ECO:0000256" key="2">
    <source>
        <dbReference type="ARBA" id="ARBA00022729"/>
    </source>
</evidence>
<accession>A0A7S2YEL3</accession>
<evidence type="ECO:0000313" key="6">
    <source>
        <dbReference type="EMBL" id="CAD9971649.1"/>
    </source>
</evidence>
<feature type="coiled-coil region" evidence="3">
    <location>
        <begin position="154"/>
        <end position="199"/>
    </location>
</feature>
<keyword evidence="3" id="KW-0175">Coiled coil</keyword>
<dbReference type="Pfam" id="PF00085">
    <property type="entry name" value="Thioredoxin"/>
    <property type="match status" value="1"/>
</dbReference>
<name>A0A7S2YEL3_9STRA</name>
<sequence>MKFSTTSLVFLAAAANVAHGFDVPSLTPDNYADLTDGKTVFLKFFAPWCGHCKKMAPDWEKLSQEWDGDKVGLVAEVDCTAEGKPLCDENGVRGFPTLKYGDPSALDDYQGGRDLASLKTFAKENLKPVCSANNIDLCDDEKKAEIMALMELSAEEISTKITAEQAKLDAAEENFKAEVQKLQETYQKLTEEKDAILAGVKSGGLGLLKSVQAAKAKAGNDEL</sequence>
<dbReference type="AlphaFoldDB" id="A0A7S2YEL3"/>
<evidence type="ECO:0000256" key="4">
    <source>
        <dbReference type="SAM" id="SignalP"/>
    </source>
</evidence>
<dbReference type="PROSITE" id="PS51352">
    <property type="entry name" value="THIOREDOXIN_2"/>
    <property type="match status" value="1"/>
</dbReference>
<organism evidence="6">
    <name type="scientific">Entomoneis paludosa</name>
    <dbReference type="NCBI Taxonomy" id="265537"/>
    <lineage>
        <taxon>Eukaryota</taxon>
        <taxon>Sar</taxon>
        <taxon>Stramenopiles</taxon>
        <taxon>Ochrophyta</taxon>
        <taxon>Bacillariophyta</taxon>
        <taxon>Bacillariophyceae</taxon>
        <taxon>Bacillariophycidae</taxon>
        <taxon>Entomoneidaceae</taxon>
        <taxon>Entomoneis</taxon>
    </lineage>
</organism>